<dbReference type="InterPro" id="IPR000722">
    <property type="entry name" value="RNA_pol_asu"/>
</dbReference>
<dbReference type="PANTHER" id="PTHR34995:SF1">
    <property type="entry name" value="DNA-DIRECTED RNA POLYMERASE SUBUNIT BETA"/>
    <property type="match status" value="1"/>
</dbReference>
<dbReference type="EMBL" id="AL662978">
    <property type="protein sequence ID" value="CAE04763.3"/>
    <property type="molecule type" value="Genomic_DNA"/>
</dbReference>
<evidence type="ECO:0000256" key="1">
    <source>
        <dbReference type="ARBA" id="ARBA00012418"/>
    </source>
</evidence>
<keyword evidence="2" id="KW-0240">DNA-directed RNA polymerase</keyword>
<dbReference type="InterPro" id="IPR038120">
    <property type="entry name" value="Rpb1_funnel_sf"/>
</dbReference>
<evidence type="ECO:0000256" key="5">
    <source>
        <dbReference type="ARBA" id="ARBA00022695"/>
    </source>
</evidence>
<keyword evidence="4" id="KW-0808">Transferase</keyword>
<dbReference type="GO" id="GO:0000428">
    <property type="term" value="C:DNA-directed RNA polymerase complex"/>
    <property type="evidence" value="ECO:0007669"/>
    <property type="project" value="UniProtKB-KW"/>
</dbReference>
<dbReference type="Pfam" id="PF04998">
    <property type="entry name" value="RNA_pol_Rpb1_5"/>
    <property type="match status" value="1"/>
</dbReference>
<evidence type="ECO:0000313" key="12">
    <source>
        <dbReference type="EMBL" id="CAE05904.1"/>
    </source>
</evidence>
<accession>Q7X621</accession>
<dbReference type="Gene3D" id="2.40.40.20">
    <property type="match status" value="1"/>
</dbReference>
<reference evidence="12" key="2">
    <citation type="submission" date="2003-07" db="EMBL/GenBank/DDBJ databases">
        <authorList>
            <person name="Han B."/>
            <person name="Feng Q."/>
            <person name="Huang Y.C."/>
            <person name="Li Y."/>
            <person name="Zhu J.J."/>
            <person name="Zhao Q."/>
            <person name="Hu X."/>
            <person name="Liu Y.L."/>
            <person name="Mu J."/>
            <person name="Yu Z."/>
            <person name="Chen L."/>
            <person name="Fan D.L."/>
            <person name="Weng Q.J."/>
            <person name="Zhang L."/>
            <person name="Lu Y.Q."/>
            <person name="Yu S.L."/>
            <person name="Liu X.H."/>
            <person name="Lu T.T."/>
            <person name="Zhang Y.J."/>
            <person name="Lu Y."/>
            <person name="Li C."/>
            <person name="Li T."/>
            <person name="Zhang Y."/>
            <person name="Hu H."/>
            <person name="Jia P.X."/>
            <person name="Qian Y.M."/>
            <person name="Ying K."/>
            <person name="Zhou B."/>
            <person name="Chen Z.H."/>
            <person name="Hao P."/>
            <person name="Zhang L."/>
            <person name="Wu M."/>
            <person name="Zhang R.Q."/>
            <person name="Guan J.P."/>
            <person name="Fu G."/>
            <person name="Wang S.Y."/>
            <person name="Ren S.X."/>
            <person name="Lv G."/>
            <person name="Lin W."/>
            <person name="Gu W.Q."/>
            <person name="Zhu G.F."/>
            <person name="Tu Y.F."/>
            <person name="Jia J."/>
            <person name="Yin H.F."/>
            <person name="Zhang Y."/>
            <person name="Cai Z."/>
            <person name="Chen J."/>
            <person name="Kang H."/>
            <person name="Chen X.Y."/>
            <person name="Shao C.Y."/>
            <person name="Sun Y."/>
            <person name="Hu Q.P."/>
            <person name="Zhang X.L."/>
            <person name="Zhang W."/>
            <person name="Wang L.J."/>
            <person name="Ding C.W."/>
            <person name="Sheng H.H."/>
            <person name="Gu J.L."/>
            <person name="Chen S.T."/>
            <person name="Ni L."/>
            <person name="Zhu F.H."/>
            <person name="Hong G.F."/>
        </authorList>
    </citation>
    <scope>NUCLEOTIDE SEQUENCE</scope>
</reference>
<evidence type="ECO:0000256" key="3">
    <source>
        <dbReference type="ARBA" id="ARBA00022640"/>
    </source>
</evidence>
<dbReference type="EMBL" id="BX569685">
    <property type="protein sequence ID" value="CAE05904.1"/>
    <property type="molecule type" value="Genomic_DNA"/>
</dbReference>
<evidence type="ECO:0000256" key="9">
    <source>
        <dbReference type="SAM" id="MobiDB-lite"/>
    </source>
</evidence>
<feature type="compositionally biased region" description="Basic and acidic residues" evidence="9">
    <location>
        <begin position="399"/>
        <end position="419"/>
    </location>
</feature>
<keyword evidence="3" id="KW-0934">Plastid</keyword>
<evidence type="ECO:0000256" key="8">
    <source>
        <dbReference type="ARBA" id="ARBA00023163"/>
    </source>
</evidence>
<dbReference type="PANTHER" id="PTHR34995">
    <property type="entry name" value="DNA-DIRECTED RNA POLYMERASE SUBUNIT BETA"/>
    <property type="match status" value="1"/>
</dbReference>
<dbReference type="SMART" id="SM00663">
    <property type="entry name" value="RPOLA_N"/>
    <property type="match status" value="1"/>
</dbReference>
<evidence type="ECO:0000256" key="7">
    <source>
        <dbReference type="ARBA" id="ARBA00022833"/>
    </source>
</evidence>
<evidence type="ECO:0000256" key="6">
    <source>
        <dbReference type="ARBA" id="ARBA00022723"/>
    </source>
</evidence>
<keyword evidence="6" id="KW-0479">Metal-binding</keyword>
<keyword evidence="7" id="KW-0862">Zinc</keyword>
<feature type="compositionally biased region" description="Acidic residues" evidence="9">
    <location>
        <begin position="420"/>
        <end position="447"/>
    </location>
</feature>
<keyword evidence="8" id="KW-0804">Transcription</keyword>
<dbReference type="GO" id="GO:0003677">
    <property type="term" value="F:DNA binding"/>
    <property type="evidence" value="ECO:0007669"/>
    <property type="project" value="InterPro"/>
</dbReference>
<reference evidence="13" key="4">
    <citation type="journal article" date="2008" name="Nucleic Acids Res.">
        <title>The rice annotation project database (RAP-DB): 2008 update.</title>
        <authorList>
            <consortium name="The rice annotation project (RAP)"/>
        </authorList>
    </citation>
    <scope>GENOME REANNOTATION</scope>
    <source>
        <strain evidence="13">cv. Nipponbare</strain>
    </source>
</reference>
<reference evidence="11" key="1">
    <citation type="journal article" date="2002" name="Nature">
        <title>Sequence and analysis of rice chromosome 4.</title>
        <authorList>
            <person name="Feng Q."/>
            <person name="Zhang Y."/>
            <person name="Hao P."/>
            <person name="Wang S."/>
            <person name="Fu G."/>
            <person name="Huang Y."/>
            <person name="Li Y."/>
            <person name="Zhu J."/>
            <person name="Liu Y."/>
            <person name="Hu X."/>
            <person name="Jia P."/>
            <person name="Zhang Y."/>
            <person name="Zhao Q."/>
            <person name="Ying K."/>
            <person name="Yu S."/>
            <person name="Tang Y."/>
            <person name="Weng Q."/>
            <person name="Zhang L."/>
            <person name="Lu Y."/>
            <person name="Mu J."/>
            <person name="Lu Y."/>
            <person name="Zhang L.S."/>
            <person name="Yu Z."/>
            <person name="Fan D."/>
            <person name="Liu X."/>
            <person name="Lu T."/>
            <person name="Li C."/>
            <person name="Wu Y."/>
            <person name="Sun T."/>
            <person name="Lei H."/>
            <person name="Li T."/>
            <person name="Hu H."/>
            <person name="Guan J."/>
            <person name="Wu M."/>
            <person name="Zhang R."/>
            <person name="Zhou B."/>
            <person name="Chen Z."/>
            <person name="Chen L."/>
            <person name="Jin Z."/>
            <person name="Wang R."/>
            <person name="Yin H."/>
            <person name="Cai Z."/>
            <person name="Ren S."/>
            <person name="Lv G."/>
            <person name="Gu W."/>
            <person name="Zhu G."/>
            <person name="Tu Y."/>
            <person name="Jia J."/>
            <person name="Zhang Y."/>
            <person name="Chen J."/>
            <person name="Kang H."/>
            <person name="Chen X."/>
            <person name="Shao C."/>
            <person name="Sun Y."/>
            <person name="Hu Q."/>
            <person name="Zhang X."/>
            <person name="Zhang W."/>
            <person name="Wang L."/>
            <person name="Ding C."/>
            <person name="Sheng H."/>
            <person name="Gu J."/>
            <person name="Chen S."/>
            <person name="Ni L."/>
            <person name="Zhu F."/>
            <person name="Chen W."/>
            <person name="Lan L."/>
            <person name="Lai Y."/>
            <person name="Cheng Z."/>
            <person name="Gu M."/>
            <person name="Jiang J."/>
            <person name="Li J."/>
            <person name="Hong G."/>
            <person name="Xue Y."/>
            <person name="Han B."/>
        </authorList>
    </citation>
    <scope>NUCLEOTIDE SEQUENCE</scope>
</reference>
<dbReference type="AlphaFoldDB" id="Q7X621"/>
<evidence type="ECO:0000256" key="2">
    <source>
        <dbReference type="ARBA" id="ARBA00022478"/>
    </source>
</evidence>
<feature type="compositionally biased region" description="Acidic residues" evidence="9">
    <location>
        <begin position="478"/>
        <end position="507"/>
    </location>
</feature>
<feature type="compositionally biased region" description="Basic and acidic residues" evidence="9">
    <location>
        <begin position="466"/>
        <end position="477"/>
    </location>
</feature>
<protein>
    <recommendedName>
        <fullName evidence="1">DNA-directed RNA polymerase</fullName>
        <ecNumber evidence="1">2.7.7.6</ecNumber>
    </recommendedName>
</protein>
<keyword evidence="5" id="KW-0548">Nucleotidyltransferase</keyword>
<name>Q7X621_ORYSJ</name>
<dbReference type="GO" id="GO:0046872">
    <property type="term" value="F:metal ion binding"/>
    <property type="evidence" value="ECO:0007669"/>
    <property type="project" value="UniProtKB-KW"/>
</dbReference>
<dbReference type="InterPro" id="IPR007081">
    <property type="entry name" value="RNA_pol_Rpb1_5"/>
</dbReference>
<dbReference type="Pfam" id="PF00623">
    <property type="entry name" value="RNA_pol_Rpb1_2"/>
    <property type="match status" value="1"/>
</dbReference>
<dbReference type="InterPro" id="IPR050254">
    <property type="entry name" value="RNA_pol_beta''_euk"/>
</dbReference>
<dbReference type="SUPFAM" id="SSF64484">
    <property type="entry name" value="beta and beta-prime subunits of DNA dependent RNA-polymerase"/>
    <property type="match status" value="1"/>
</dbReference>
<dbReference type="GO" id="GO:0006351">
    <property type="term" value="P:DNA-templated transcription"/>
    <property type="evidence" value="ECO:0007669"/>
    <property type="project" value="InterPro"/>
</dbReference>
<gene>
    <name evidence="12" type="ORF">OSJNBa0061C08.11</name>
    <name evidence="11" type="ORF">OSJNBa0079C19.4</name>
</gene>
<dbReference type="Gene3D" id="1.10.132.30">
    <property type="match status" value="1"/>
</dbReference>
<feature type="region of interest" description="Disordered" evidence="9">
    <location>
        <begin position="384"/>
        <end position="509"/>
    </location>
</feature>
<organism evidence="11 13">
    <name type="scientific">Oryza sativa subsp. japonica</name>
    <name type="common">Rice</name>
    <dbReference type="NCBI Taxonomy" id="39947"/>
    <lineage>
        <taxon>Eukaryota</taxon>
        <taxon>Viridiplantae</taxon>
        <taxon>Streptophyta</taxon>
        <taxon>Embryophyta</taxon>
        <taxon>Tracheophyta</taxon>
        <taxon>Spermatophyta</taxon>
        <taxon>Magnoliopsida</taxon>
        <taxon>Liliopsida</taxon>
        <taxon>Poales</taxon>
        <taxon>Poaceae</taxon>
        <taxon>BOP clade</taxon>
        <taxon>Oryzoideae</taxon>
        <taxon>Oryzeae</taxon>
        <taxon>Oryzinae</taxon>
        <taxon>Oryza</taxon>
        <taxon>Oryza sativa</taxon>
    </lineage>
</organism>
<evidence type="ECO:0000313" key="13">
    <source>
        <dbReference type="Proteomes" id="UP000000763"/>
    </source>
</evidence>
<sequence>MCQEKLVQEAVDTLLDSGSRGQPTRDGHNKVYKSLSDVIEDFDGDQMAVHLPLSLEAQAEARLLMFSHMNLLSPAIGDPICVPTQDMLIGLYVLTIGNRRGARGNASQVHQLVGMRGLMADPQGQMIDLPIQSNLREGLSLTEYIISCYGARKGVVDTAVRTADAGYLTRRLVEVVQHIIVRRRDCGTIQAISSQDILHSVTIPSKSLILVQNDQYVESEQVIAEIRAGTSALHFKEKDQDQMNTYSFSVDGRYIFGLSMADDEVRHRLLDTFGKKDREILDYSTPDRIMSNGHWNFVYPSILQNNFDLLAKKRRNRFAIPLQYHQEQEKEPISCFGISIEIPFMGVLRRNTIVAYFDDPRYKKDKKGSGIVKFRYRTLEDEYRTREKDSENEYGSPENEYRTREEECKTLEDEYRTREEEYETLEDEYGIPENEYETLEDEYGILEDEYRTREEESEDEYGSPENKYRPREDKYGTLEEDSEDEHGTLEEDSEEDSEDEYGNPEEDSVLKKGVLIEHRGTKEFSLKYQKEVDRFFFILQELHILPRSSSLKLNWHFLPHDSWEETSAKIHLGQFICENEQLFMVIMGKSFTKGIG</sequence>
<feature type="domain" description="RNA polymerase N-terminal" evidence="10">
    <location>
        <begin position="1"/>
        <end position="95"/>
    </location>
</feature>
<dbReference type="Proteomes" id="UP000000763">
    <property type="component" value="Chromosome 4"/>
</dbReference>
<evidence type="ECO:0000313" key="11">
    <source>
        <dbReference type="EMBL" id="CAE04763.3"/>
    </source>
</evidence>
<dbReference type="EC" id="2.7.7.6" evidence="1"/>
<evidence type="ECO:0000256" key="4">
    <source>
        <dbReference type="ARBA" id="ARBA00022679"/>
    </source>
</evidence>
<accession>Q7DNA6</accession>
<evidence type="ECO:0000259" key="10">
    <source>
        <dbReference type="SMART" id="SM00663"/>
    </source>
</evidence>
<dbReference type="GO" id="GO:0003899">
    <property type="term" value="F:DNA-directed RNA polymerase activity"/>
    <property type="evidence" value="ECO:0007669"/>
    <property type="project" value="UniProtKB-EC"/>
</dbReference>
<dbReference type="InterPro" id="IPR006592">
    <property type="entry name" value="RNA_pol_N"/>
</dbReference>
<reference evidence="13" key="3">
    <citation type="journal article" date="2005" name="Nature">
        <title>The map-based sequence of the rice genome.</title>
        <authorList>
            <consortium name="International rice genome sequencing project (IRGSP)"/>
            <person name="Matsumoto T."/>
            <person name="Wu J."/>
            <person name="Kanamori H."/>
            <person name="Katayose Y."/>
            <person name="Fujisawa M."/>
            <person name="Namiki N."/>
            <person name="Mizuno H."/>
            <person name="Yamamoto K."/>
            <person name="Antonio B.A."/>
            <person name="Baba T."/>
            <person name="Sakata K."/>
            <person name="Nagamura Y."/>
            <person name="Aoki H."/>
            <person name="Arikawa K."/>
            <person name="Arita K."/>
            <person name="Bito T."/>
            <person name="Chiden Y."/>
            <person name="Fujitsuka N."/>
            <person name="Fukunaka R."/>
            <person name="Hamada M."/>
            <person name="Harada C."/>
            <person name="Hayashi A."/>
            <person name="Hijishita S."/>
            <person name="Honda M."/>
            <person name="Hosokawa S."/>
            <person name="Ichikawa Y."/>
            <person name="Idonuma A."/>
            <person name="Iijima M."/>
            <person name="Ikeda M."/>
            <person name="Ikeno M."/>
            <person name="Ito K."/>
            <person name="Ito S."/>
            <person name="Ito T."/>
            <person name="Ito Y."/>
            <person name="Ito Y."/>
            <person name="Iwabuchi A."/>
            <person name="Kamiya K."/>
            <person name="Karasawa W."/>
            <person name="Kurita K."/>
            <person name="Katagiri S."/>
            <person name="Kikuta A."/>
            <person name="Kobayashi H."/>
            <person name="Kobayashi N."/>
            <person name="Machita K."/>
            <person name="Maehara T."/>
            <person name="Masukawa M."/>
            <person name="Mizubayashi T."/>
            <person name="Mukai Y."/>
            <person name="Nagasaki H."/>
            <person name="Nagata Y."/>
            <person name="Naito S."/>
            <person name="Nakashima M."/>
            <person name="Nakama Y."/>
            <person name="Nakamichi Y."/>
            <person name="Nakamura M."/>
            <person name="Meguro A."/>
            <person name="Negishi M."/>
            <person name="Ohta I."/>
            <person name="Ohta T."/>
            <person name="Okamoto M."/>
            <person name="Ono N."/>
            <person name="Saji S."/>
            <person name="Sakaguchi M."/>
            <person name="Sakai K."/>
            <person name="Shibata M."/>
            <person name="Shimokawa T."/>
            <person name="Song J."/>
            <person name="Takazaki Y."/>
            <person name="Terasawa K."/>
            <person name="Tsugane M."/>
            <person name="Tsuji K."/>
            <person name="Ueda S."/>
            <person name="Waki K."/>
            <person name="Yamagata H."/>
            <person name="Yamamoto M."/>
            <person name="Yamamoto S."/>
            <person name="Yamane H."/>
            <person name="Yoshiki S."/>
            <person name="Yoshihara R."/>
            <person name="Yukawa K."/>
            <person name="Zhong H."/>
            <person name="Yano M."/>
            <person name="Yuan Q."/>
            <person name="Ouyang S."/>
            <person name="Liu J."/>
            <person name="Jones K.M."/>
            <person name="Gansberger K."/>
            <person name="Moffat K."/>
            <person name="Hill J."/>
            <person name="Bera J."/>
            <person name="Fadrosh D."/>
            <person name="Jin S."/>
            <person name="Johri S."/>
            <person name="Kim M."/>
            <person name="Overton L."/>
            <person name="Reardon M."/>
            <person name="Tsitrin T."/>
            <person name="Vuong H."/>
            <person name="Weaver B."/>
            <person name="Ciecko A."/>
            <person name="Tallon L."/>
            <person name="Jackson J."/>
            <person name="Pai G."/>
            <person name="Aken S.V."/>
            <person name="Utterback T."/>
            <person name="Reidmuller S."/>
            <person name="Feldblyum T."/>
            <person name="Hsiao J."/>
            <person name="Zismann V."/>
            <person name="Iobst S."/>
            <person name="de Vazeille A.R."/>
            <person name="Buell C.R."/>
            <person name="Ying K."/>
            <person name="Li Y."/>
            <person name="Lu T."/>
            <person name="Huang Y."/>
            <person name="Zhao Q."/>
            <person name="Feng Q."/>
            <person name="Zhang L."/>
            <person name="Zhu J."/>
            <person name="Weng Q."/>
            <person name="Mu J."/>
            <person name="Lu Y."/>
            <person name="Fan D."/>
            <person name="Liu Y."/>
            <person name="Guan J."/>
            <person name="Zhang Y."/>
            <person name="Yu S."/>
            <person name="Liu X."/>
            <person name="Zhang Y."/>
            <person name="Hong G."/>
            <person name="Han B."/>
            <person name="Choisne N."/>
            <person name="Demange N."/>
            <person name="Orjeda G."/>
            <person name="Samain S."/>
            <person name="Cattolico L."/>
            <person name="Pelletier E."/>
            <person name="Couloux A."/>
            <person name="Segurens B."/>
            <person name="Wincker P."/>
            <person name="D'Hont A."/>
            <person name="Scarpelli C."/>
            <person name="Weissenbach J."/>
            <person name="Salanoubat M."/>
            <person name="Quetier F."/>
            <person name="Yu Y."/>
            <person name="Kim H.R."/>
            <person name="Rambo T."/>
            <person name="Currie J."/>
            <person name="Collura K."/>
            <person name="Luo M."/>
            <person name="Yang T."/>
            <person name="Ammiraju J.S.S."/>
            <person name="Engler F."/>
            <person name="Soderlund C."/>
            <person name="Wing R.A."/>
            <person name="Palmer L.E."/>
            <person name="de la Bastide M."/>
            <person name="Spiegel L."/>
            <person name="Nascimento L."/>
            <person name="Zutavern T."/>
            <person name="O'Shaughnessy A."/>
            <person name="Dike S."/>
            <person name="Dedhia N."/>
            <person name="Preston R."/>
            <person name="Balija V."/>
            <person name="McCombie W.R."/>
            <person name="Chow T."/>
            <person name="Chen H."/>
            <person name="Chung M."/>
            <person name="Chen C."/>
            <person name="Shaw J."/>
            <person name="Wu H."/>
            <person name="Hsiao K."/>
            <person name="Chao Y."/>
            <person name="Chu M."/>
            <person name="Cheng C."/>
            <person name="Hour A."/>
            <person name="Lee P."/>
            <person name="Lin S."/>
            <person name="Lin Y."/>
            <person name="Liou J."/>
            <person name="Liu S."/>
            <person name="Hsing Y."/>
            <person name="Raghuvanshi S."/>
            <person name="Mohanty A."/>
            <person name="Bharti A.K."/>
            <person name="Gaur A."/>
            <person name="Gupta V."/>
            <person name="Kumar D."/>
            <person name="Ravi V."/>
            <person name="Vij S."/>
            <person name="Kapur A."/>
            <person name="Khurana P."/>
            <person name="Khurana P."/>
            <person name="Khurana J.P."/>
            <person name="Tyagi A.K."/>
            <person name="Gaikwad K."/>
            <person name="Singh A."/>
            <person name="Dalal V."/>
            <person name="Srivastava S."/>
            <person name="Dixit A."/>
            <person name="Pal A.K."/>
            <person name="Ghazi I.A."/>
            <person name="Yadav M."/>
            <person name="Pandit A."/>
            <person name="Bhargava A."/>
            <person name="Sureshbabu K."/>
            <person name="Batra K."/>
            <person name="Sharma T.R."/>
            <person name="Mohapatra T."/>
            <person name="Singh N.K."/>
            <person name="Messing J."/>
            <person name="Nelson A.B."/>
            <person name="Fuks G."/>
            <person name="Kavchok S."/>
            <person name="Keizer G."/>
            <person name="Linton E."/>
            <person name="Llaca V."/>
            <person name="Song R."/>
            <person name="Tanyolac B."/>
            <person name="Young S."/>
            <person name="Ho-Il K."/>
            <person name="Hahn J.H."/>
            <person name="Sangsakoo G."/>
            <person name="Vanavichit A."/>
            <person name="de Mattos Luiz.A.T."/>
            <person name="Zimmer P.D."/>
            <person name="Malone G."/>
            <person name="Dellagostin O."/>
            <person name="de Oliveira A.C."/>
            <person name="Bevan M."/>
            <person name="Bancroft I."/>
            <person name="Minx P."/>
            <person name="Cordum H."/>
            <person name="Wilson R."/>
            <person name="Cheng Z."/>
            <person name="Jin W."/>
            <person name="Jiang J."/>
            <person name="Leong S.A."/>
            <person name="Iwama H."/>
            <person name="Gojobori T."/>
            <person name="Itoh T."/>
            <person name="Niimura Y."/>
            <person name="Fujii Y."/>
            <person name="Habara T."/>
            <person name="Sakai H."/>
            <person name="Sato Y."/>
            <person name="Wilson G."/>
            <person name="Kumar K."/>
            <person name="McCouch S."/>
            <person name="Juretic N."/>
            <person name="Hoen D."/>
            <person name="Wright S."/>
            <person name="Bruskiewich R."/>
            <person name="Bureau T."/>
            <person name="Miyao A."/>
            <person name="Hirochika H."/>
            <person name="Nishikawa T."/>
            <person name="Kadowaki K."/>
            <person name="Sugiura M."/>
            <person name="Burr B."/>
            <person name="Sasaki T."/>
        </authorList>
    </citation>
    <scope>NUCLEOTIDE SEQUENCE [LARGE SCALE GENOMIC DNA]</scope>
    <source>
        <strain evidence="13">cv. Nipponbare</strain>
    </source>
</reference>
<proteinExistence type="predicted"/>